<dbReference type="HOGENOM" id="CLU_2889406_0_0_1"/>
<dbReference type="AlphaFoldDB" id="J3LNA3"/>
<protein>
    <submittedName>
        <fullName evidence="1">Uncharacterized protein</fullName>
    </submittedName>
</protein>
<keyword evidence="2" id="KW-1185">Reference proteome</keyword>
<organism evidence="1">
    <name type="scientific">Oryza brachyantha</name>
    <name type="common">malo sina</name>
    <dbReference type="NCBI Taxonomy" id="4533"/>
    <lineage>
        <taxon>Eukaryota</taxon>
        <taxon>Viridiplantae</taxon>
        <taxon>Streptophyta</taxon>
        <taxon>Embryophyta</taxon>
        <taxon>Tracheophyta</taxon>
        <taxon>Spermatophyta</taxon>
        <taxon>Magnoliopsida</taxon>
        <taxon>Liliopsida</taxon>
        <taxon>Poales</taxon>
        <taxon>Poaceae</taxon>
        <taxon>BOP clade</taxon>
        <taxon>Oryzoideae</taxon>
        <taxon>Oryzeae</taxon>
        <taxon>Oryzinae</taxon>
        <taxon>Oryza</taxon>
    </lineage>
</organism>
<proteinExistence type="predicted"/>
<dbReference type="Gramene" id="OB03G25290.1">
    <property type="protein sequence ID" value="OB03G25290.1"/>
    <property type="gene ID" value="OB03G25290"/>
</dbReference>
<sequence>MGLDEPSILHDIDGNKPLKSKSCREIRVIEVEHNPPKGAREEGKFYSQVTRTVNSRWRRTRSP</sequence>
<dbReference type="Proteomes" id="UP000006038">
    <property type="component" value="Chromosome 3"/>
</dbReference>
<reference evidence="1" key="1">
    <citation type="journal article" date="2013" name="Nat. Commun.">
        <title>Whole-genome sequencing of Oryza brachyantha reveals mechanisms underlying Oryza genome evolution.</title>
        <authorList>
            <person name="Chen J."/>
            <person name="Huang Q."/>
            <person name="Gao D."/>
            <person name="Wang J."/>
            <person name="Lang Y."/>
            <person name="Liu T."/>
            <person name="Li B."/>
            <person name="Bai Z."/>
            <person name="Luis Goicoechea J."/>
            <person name="Liang C."/>
            <person name="Chen C."/>
            <person name="Zhang W."/>
            <person name="Sun S."/>
            <person name="Liao Y."/>
            <person name="Zhang X."/>
            <person name="Yang L."/>
            <person name="Song C."/>
            <person name="Wang M."/>
            <person name="Shi J."/>
            <person name="Liu G."/>
            <person name="Liu J."/>
            <person name="Zhou H."/>
            <person name="Zhou W."/>
            <person name="Yu Q."/>
            <person name="An N."/>
            <person name="Chen Y."/>
            <person name="Cai Q."/>
            <person name="Wang B."/>
            <person name="Liu B."/>
            <person name="Min J."/>
            <person name="Huang Y."/>
            <person name="Wu H."/>
            <person name="Li Z."/>
            <person name="Zhang Y."/>
            <person name="Yin Y."/>
            <person name="Song W."/>
            <person name="Jiang J."/>
            <person name="Jackson S.A."/>
            <person name="Wing R.A."/>
            <person name="Wang J."/>
            <person name="Chen M."/>
        </authorList>
    </citation>
    <scope>NUCLEOTIDE SEQUENCE [LARGE SCALE GENOMIC DNA]</scope>
    <source>
        <strain evidence="1">cv. IRGC 101232</strain>
    </source>
</reference>
<dbReference type="EnsemblPlants" id="OB03G25290.1">
    <property type="protein sequence ID" value="OB03G25290.1"/>
    <property type="gene ID" value="OB03G25290"/>
</dbReference>
<evidence type="ECO:0000313" key="1">
    <source>
        <dbReference type="EnsemblPlants" id="OB03G25290.1"/>
    </source>
</evidence>
<evidence type="ECO:0000313" key="2">
    <source>
        <dbReference type="Proteomes" id="UP000006038"/>
    </source>
</evidence>
<name>J3LNA3_ORYBR</name>
<accession>J3LNA3</accession>
<reference evidence="1" key="2">
    <citation type="submission" date="2013-04" db="UniProtKB">
        <authorList>
            <consortium name="EnsemblPlants"/>
        </authorList>
    </citation>
    <scope>IDENTIFICATION</scope>
</reference>